<dbReference type="InterPro" id="IPR005502">
    <property type="entry name" value="Ribosyl_crysJ1"/>
</dbReference>
<comment type="cofactor">
    <cofactor evidence="3">
        <name>Mg(2+)</name>
        <dbReference type="ChEBI" id="CHEBI:18420"/>
    </cofactor>
    <text evidence="3">Binds 2 magnesium ions per subunit.</text>
</comment>
<feature type="binding site" evidence="3">
    <location>
        <position position="72"/>
    </location>
    <ligand>
        <name>Mg(2+)</name>
        <dbReference type="ChEBI" id="CHEBI:18420"/>
        <label>1</label>
    </ligand>
</feature>
<dbReference type="RefSeq" id="WP_164515822.1">
    <property type="nucleotide sequence ID" value="NZ_QXGM01000001.1"/>
</dbReference>
<feature type="binding site" evidence="3">
    <location>
        <position position="317"/>
    </location>
    <ligand>
        <name>Mg(2+)</name>
        <dbReference type="ChEBI" id="CHEBI:18420"/>
        <label>1</label>
    </ligand>
</feature>
<keyword evidence="2 4" id="KW-0378">Hydrolase</keyword>
<feature type="binding site" evidence="3">
    <location>
        <position position="315"/>
    </location>
    <ligand>
        <name>Mg(2+)</name>
        <dbReference type="ChEBI" id="CHEBI:18420"/>
        <label>1</label>
    </ligand>
</feature>
<dbReference type="Proteomes" id="UP000287609">
    <property type="component" value="Unassembled WGS sequence"/>
</dbReference>
<sequence>MDSSAQQVAYDRRVRTNLKYLDEFQGCFIGGAAGDAFGYPLEFLSYGDIIAKYGESGLQHYVLTDVGEALISDDTQMTLFTAVGLLIGKTRLMYRGIGASYADYVADAYTTWYDMQMGQRPQYGAGWLTTITELGVQRSPGATCMTVLGNTEFGTPQHPINDRKGCGGIMRIAPVGLYLHRADGQNGDLNQLYETAAEIAALTHGHELGWMPAAMQAHLINTLAYSSDSLETCITQVLQVTEQQFARCEHLPALTSLVRKALEFTQNTRPDIVNIAELGQGWVAEETLAIAIYCAVKYQDDFSSALRAAVNHSGDTDSTGAVTGSILGTYLGYSGIPEMWKQHLECKDVLLKMAHDLCRDCQGTEYFEPDEQWVAEYSC</sequence>
<comment type="caution">
    <text evidence="4">The sequence shown here is derived from an EMBL/GenBank/DDBJ whole genome shotgun (WGS) entry which is preliminary data.</text>
</comment>
<comment type="similarity">
    <text evidence="1">Belongs to the ADP-ribosylglycohydrolase family.</text>
</comment>
<dbReference type="InterPro" id="IPR050792">
    <property type="entry name" value="ADP-ribosylglycohydrolase"/>
</dbReference>
<dbReference type="InterPro" id="IPR036705">
    <property type="entry name" value="Ribosyl_crysJ1_sf"/>
</dbReference>
<gene>
    <name evidence="4" type="ORF">D2E26_0361</name>
</gene>
<dbReference type="AlphaFoldDB" id="A0A430FSF1"/>
<evidence type="ECO:0000313" key="4">
    <source>
        <dbReference type="EMBL" id="RSX55798.1"/>
    </source>
</evidence>
<accession>A0A430FSF1</accession>
<name>A0A430FSF1_9BIFI</name>
<dbReference type="GO" id="GO:0046872">
    <property type="term" value="F:metal ion binding"/>
    <property type="evidence" value="ECO:0007669"/>
    <property type="project" value="UniProtKB-KW"/>
</dbReference>
<dbReference type="Pfam" id="PF03747">
    <property type="entry name" value="ADP_ribosyl_GH"/>
    <property type="match status" value="1"/>
</dbReference>
<dbReference type="SUPFAM" id="SSF101478">
    <property type="entry name" value="ADP-ribosylglycohydrolase"/>
    <property type="match status" value="1"/>
</dbReference>
<reference evidence="4 5" key="1">
    <citation type="submission" date="2018-09" db="EMBL/GenBank/DDBJ databases">
        <title>Characterization of the phylogenetic diversity of five novel species belonging to the genus Bifidobacterium.</title>
        <authorList>
            <person name="Lugli G.A."/>
            <person name="Duranti S."/>
            <person name="Milani C."/>
        </authorList>
    </citation>
    <scope>NUCLEOTIDE SEQUENCE [LARGE SCALE GENOMIC DNA]</scope>
    <source>
        <strain evidence="4 5">2036B</strain>
    </source>
</reference>
<evidence type="ECO:0000256" key="1">
    <source>
        <dbReference type="ARBA" id="ARBA00010702"/>
    </source>
</evidence>
<keyword evidence="5" id="KW-1185">Reference proteome</keyword>
<evidence type="ECO:0000313" key="5">
    <source>
        <dbReference type="Proteomes" id="UP000287609"/>
    </source>
</evidence>
<feature type="binding site" evidence="3">
    <location>
        <position position="318"/>
    </location>
    <ligand>
        <name>Mg(2+)</name>
        <dbReference type="ChEBI" id="CHEBI:18420"/>
        <label>1</label>
    </ligand>
</feature>
<keyword evidence="3" id="KW-0479">Metal-binding</keyword>
<dbReference type="PANTHER" id="PTHR16222">
    <property type="entry name" value="ADP-RIBOSYLGLYCOHYDROLASE"/>
    <property type="match status" value="1"/>
</dbReference>
<keyword evidence="3" id="KW-0460">Magnesium</keyword>
<organism evidence="4 5">
    <name type="scientific">Bifidobacterium dolichotidis</name>
    <dbReference type="NCBI Taxonomy" id="2306976"/>
    <lineage>
        <taxon>Bacteria</taxon>
        <taxon>Bacillati</taxon>
        <taxon>Actinomycetota</taxon>
        <taxon>Actinomycetes</taxon>
        <taxon>Bifidobacteriales</taxon>
        <taxon>Bifidobacteriaceae</taxon>
        <taxon>Bifidobacterium</taxon>
    </lineage>
</organism>
<dbReference type="Gene3D" id="1.10.4080.10">
    <property type="entry name" value="ADP-ribosylation/Crystallin J1"/>
    <property type="match status" value="1"/>
</dbReference>
<dbReference type="PANTHER" id="PTHR16222:SF24">
    <property type="entry name" value="ADP-RIBOSYLHYDROLASE ARH3"/>
    <property type="match status" value="1"/>
</dbReference>
<protein>
    <submittedName>
        <fullName evidence="4">ADP-ribosylglycohydrolase</fullName>
    </submittedName>
</protein>
<feature type="binding site" evidence="3">
    <location>
        <position position="73"/>
    </location>
    <ligand>
        <name>Mg(2+)</name>
        <dbReference type="ChEBI" id="CHEBI:18420"/>
        <label>1</label>
    </ligand>
</feature>
<evidence type="ECO:0000256" key="3">
    <source>
        <dbReference type="PIRSR" id="PIRSR605502-1"/>
    </source>
</evidence>
<dbReference type="GO" id="GO:0016787">
    <property type="term" value="F:hydrolase activity"/>
    <property type="evidence" value="ECO:0007669"/>
    <property type="project" value="UniProtKB-KW"/>
</dbReference>
<proteinExistence type="inferred from homology"/>
<feature type="binding site" evidence="3">
    <location>
        <position position="74"/>
    </location>
    <ligand>
        <name>Mg(2+)</name>
        <dbReference type="ChEBI" id="CHEBI:18420"/>
        <label>1</label>
    </ligand>
</feature>
<dbReference type="EMBL" id="QXGM01000001">
    <property type="protein sequence ID" value="RSX55798.1"/>
    <property type="molecule type" value="Genomic_DNA"/>
</dbReference>
<evidence type="ECO:0000256" key="2">
    <source>
        <dbReference type="ARBA" id="ARBA00022801"/>
    </source>
</evidence>